<dbReference type="PANTHER" id="PTHR33365">
    <property type="entry name" value="YALI0B05434P"/>
    <property type="match status" value="1"/>
</dbReference>
<evidence type="ECO:0000313" key="4">
    <source>
        <dbReference type="EMBL" id="KAB8203838.1"/>
    </source>
</evidence>
<dbReference type="InterPro" id="IPR021765">
    <property type="entry name" value="UstYa-like"/>
</dbReference>
<evidence type="ECO:0000256" key="1">
    <source>
        <dbReference type="ARBA" id="ARBA00004685"/>
    </source>
</evidence>
<comment type="similarity">
    <text evidence="2">Belongs to the ustYa family.</text>
</comment>
<dbReference type="Proteomes" id="UP000326532">
    <property type="component" value="Unassembled WGS sequence"/>
</dbReference>
<feature type="transmembrane region" description="Helical" evidence="3">
    <location>
        <begin position="23"/>
        <end position="45"/>
    </location>
</feature>
<keyword evidence="3" id="KW-1133">Transmembrane helix</keyword>
<dbReference type="VEuPathDB" id="FungiDB:BDV34DRAFT_214295"/>
<dbReference type="EMBL" id="ML734986">
    <property type="protein sequence ID" value="KAB8203838.1"/>
    <property type="molecule type" value="Genomic_DNA"/>
</dbReference>
<dbReference type="OMA" id="HCYEQLR"/>
<evidence type="ECO:0008006" key="6">
    <source>
        <dbReference type="Google" id="ProtNLM"/>
    </source>
</evidence>
<dbReference type="GO" id="GO:0043386">
    <property type="term" value="P:mycotoxin biosynthetic process"/>
    <property type="evidence" value="ECO:0007669"/>
    <property type="project" value="InterPro"/>
</dbReference>
<dbReference type="Pfam" id="PF11807">
    <property type="entry name" value="UstYa"/>
    <property type="match status" value="1"/>
</dbReference>
<evidence type="ECO:0000256" key="3">
    <source>
        <dbReference type="SAM" id="Phobius"/>
    </source>
</evidence>
<evidence type="ECO:0000313" key="5">
    <source>
        <dbReference type="Proteomes" id="UP000326532"/>
    </source>
</evidence>
<comment type="pathway">
    <text evidence="1">Mycotoxin biosynthesis.</text>
</comment>
<organism evidence="4 5">
    <name type="scientific">Aspergillus parasiticus</name>
    <dbReference type="NCBI Taxonomy" id="5067"/>
    <lineage>
        <taxon>Eukaryota</taxon>
        <taxon>Fungi</taxon>
        <taxon>Dikarya</taxon>
        <taxon>Ascomycota</taxon>
        <taxon>Pezizomycotina</taxon>
        <taxon>Eurotiomycetes</taxon>
        <taxon>Eurotiomycetidae</taxon>
        <taxon>Eurotiales</taxon>
        <taxon>Aspergillaceae</taxon>
        <taxon>Aspergillus</taxon>
        <taxon>Aspergillus subgen. Circumdati</taxon>
    </lineage>
</organism>
<gene>
    <name evidence="4" type="ORF">BDV34DRAFT_214295</name>
</gene>
<proteinExistence type="inferred from homology"/>
<keyword evidence="3" id="KW-0472">Membrane</keyword>
<accession>A0A5N6DFG9</accession>
<keyword evidence="5" id="KW-1185">Reference proteome</keyword>
<name>A0A5N6DFG9_ASPPA</name>
<reference evidence="4 5" key="1">
    <citation type="submission" date="2019-04" db="EMBL/GenBank/DDBJ databases">
        <title>Fungal friends and foes A comparative genomics study of 23 Aspergillus species from section Flavi.</title>
        <authorList>
            <consortium name="DOE Joint Genome Institute"/>
            <person name="Kjaerbolling I."/>
            <person name="Vesth T.C."/>
            <person name="Frisvad J.C."/>
            <person name="Nybo J.L."/>
            <person name="Theobald S."/>
            <person name="Kildgaard S."/>
            <person name="Petersen T.I."/>
            <person name="Kuo A."/>
            <person name="Sato A."/>
            <person name="Lyhne E.K."/>
            <person name="Kogle M.E."/>
            <person name="Wiebenga A."/>
            <person name="Kun R.S."/>
            <person name="Lubbers R.J."/>
            <person name="Makela M.R."/>
            <person name="Barry K."/>
            <person name="Chovatia M."/>
            <person name="Clum A."/>
            <person name="Daum C."/>
            <person name="Haridas S."/>
            <person name="He G."/>
            <person name="LaButti K."/>
            <person name="Lipzen A."/>
            <person name="Mondo S."/>
            <person name="Pangilinan J."/>
            <person name="Riley R."/>
            <person name="Salamov A."/>
            <person name="Simmons B.A."/>
            <person name="Magnuson J.K."/>
            <person name="Henrissat B."/>
            <person name="Mortensen U.H."/>
            <person name="Larsen T.O."/>
            <person name="De vries R.P."/>
            <person name="Grigoriev I.V."/>
            <person name="Machida M."/>
            <person name="Baker S.E."/>
            <person name="Andersen M.R."/>
        </authorList>
    </citation>
    <scope>NUCLEOTIDE SEQUENCE [LARGE SCALE GENOMIC DNA]</scope>
    <source>
        <strain evidence="4 5">CBS 117618</strain>
    </source>
</reference>
<sequence length="237" mass="26861">MLEDQESVGVAYGRNSCKRLRSIVIAQWIVIAILCLALLAGLLPIRNTDSYHDPKYIYSPAEDVIRYKNIAFSSGLEDSKSKYMGRPTDASNQAWEDLYGPGISVISMDQAARLPNKTAPISEAPRQYIVELDVFHQLHCLNLLRLTVWGVDMYSNHDVDIPPHVDHCIESLRQAIMCSADVAPIVWSWEDNEHRLKGHTDTLHTCRDFDLIRQWALEHQAPSFDPSVHVSDPLRGE</sequence>
<dbReference type="AlphaFoldDB" id="A0A5N6DFG9"/>
<keyword evidence="3" id="KW-0812">Transmembrane</keyword>
<protein>
    <recommendedName>
        <fullName evidence="6">DUF3328 domain protein</fullName>
    </recommendedName>
</protein>
<evidence type="ECO:0000256" key="2">
    <source>
        <dbReference type="ARBA" id="ARBA00035112"/>
    </source>
</evidence>
<dbReference type="PANTHER" id="PTHR33365:SF4">
    <property type="entry name" value="CYCLOCHLOROTINE BIOSYNTHESIS PROTEIN O"/>
    <property type="match status" value="1"/>
</dbReference>